<keyword evidence="8" id="KW-1185">Reference proteome</keyword>
<evidence type="ECO:0000256" key="4">
    <source>
        <dbReference type="ARBA" id="ARBA00022989"/>
    </source>
</evidence>
<dbReference type="PANTHER" id="PTHR43701:SF2">
    <property type="entry name" value="MEMBRANE TRANSPORTER PROTEIN YJNA-RELATED"/>
    <property type="match status" value="1"/>
</dbReference>
<comment type="caution">
    <text evidence="7">The sequence shown here is derived from an EMBL/GenBank/DDBJ whole genome shotgun (WGS) entry which is preliminary data.</text>
</comment>
<evidence type="ECO:0000256" key="2">
    <source>
        <dbReference type="ARBA" id="ARBA00009142"/>
    </source>
</evidence>
<keyword evidence="4 6" id="KW-1133">Transmembrane helix</keyword>
<gene>
    <name evidence="7" type="ORF">G4D63_10295</name>
</gene>
<organism evidence="7 8">
    <name type="scientific">Bacillus mesophilus</name>
    <dbReference type="NCBI Taxonomy" id="1808955"/>
    <lineage>
        <taxon>Bacteria</taxon>
        <taxon>Bacillati</taxon>
        <taxon>Bacillota</taxon>
        <taxon>Bacilli</taxon>
        <taxon>Bacillales</taxon>
        <taxon>Bacillaceae</taxon>
        <taxon>Bacillus</taxon>
    </lineage>
</organism>
<dbReference type="InterPro" id="IPR002781">
    <property type="entry name" value="TM_pro_TauE-like"/>
</dbReference>
<feature type="transmembrane region" description="Helical" evidence="6">
    <location>
        <begin position="158"/>
        <end position="188"/>
    </location>
</feature>
<dbReference type="EMBL" id="JAAIWM010000003">
    <property type="protein sequence ID" value="NEY72114.1"/>
    <property type="molecule type" value="Genomic_DNA"/>
</dbReference>
<feature type="transmembrane region" description="Helical" evidence="6">
    <location>
        <begin position="223"/>
        <end position="243"/>
    </location>
</feature>
<evidence type="ECO:0000313" key="7">
    <source>
        <dbReference type="EMBL" id="NEY72114.1"/>
    </source>
</evidence>
<dbReference type="AlphaFoldDB" id="A0A6M0Q6Z9"/>
<evidence type="ECO:0000313" key="8">
    <source>
        <dbReference type="Proteomes" id="UP000481043"/>
    </source>
</evidence>
<evidence type="ECO:0000256" key="5">
    <source>
        <dbReference type="ARBA" id="ARBA00023136"/>
    </source>
</evidence>
<evidence type="ECO:0000256" key="3">
    <source>
        <dbReference type="ARBA" id="ARBA00022692"/>
    </source>
</evidence>
<keyword evidence="6" id="KW-1003">Cell membrane</keyword>
<dbReference type="RefSeq" id="WP_163179581.1">
    <property type="nucleotide sequence ID" value="NZ_JAAIWM010000003.1"/>
</dbReference>
<accession>A0A6M0Q6Z9</accession>
<feature type="transmembrane region" description="Helical" evidence="6">
    <location>
        <begin position="255"/>
        <end position="272"/>
    </location>
</feature>
<dbReference type="Proteomes" id="UP000481043">
    <property type="component" value="Unassembled WGS sequence"/>
</dbReference>
<feature type="transmembrane region" description="Helical" evidence="6">
    <location>
        <begin position="6"/>
        <end position="36"/>
    </location>
</feature>
<feature type="transmembrane region" description="Helical" evidence="6">
    <location>
        <begin position="107"/>
        <end position="126"/>
    </location>
</feature>
<keyword evidence="3 6" id="KW-0812">Transmembrane</keyword>
<keyword evidence="5 6" id="KW-0472">Membrane</keyword>
<dbReference type="PANTHER" id="PTHR43701">
    <property type="entry name" value="MEMBRANE TRANSPORTER PROTEIN MJ0441-RELATED"/>
    <property type="match status" value="1"/>
</dbReference>
<dbReference type="InterPro" id="IPR051598">
    <property type="entry name" value="TSUP/Inactive_protease-like"/>
</dbReference>
<reference evidence="7 8" key="1">
    <citation type="submission" date="2020-02" db="EMBL/GenBank/DDBJ databases">
        <title>Bacillus aquiflavi sp. nov., isolated from yellow water of strong flavor Chinese baijiu in Yibin region of China.</title>
        <authorList>
            <person name="Xie J."/>
        </authorList>
    </citation>
    <scope>NUCLEOTIDE SEQUENCE [LARGE SCALE GENOMIC DNA]</scope>
    <source>
        <strain evidence="7 8">SA4</strain>
    </source>
</reference>
<dbReference type="Pfam" id="PF01925">
    <property type="entry name" value="TauE"/>
    <property type="match status" value="1"/>
</dbReference>
<proteinExistence type="inferred from homology"/>
<sequence>MEWFILFIVGLVGGIIGSLMGLGGGVIVVPALLYLGSYGLIGDMTPQLAVGTSLVAVIATGLSSTLSYYKKGNVDIKSGLLFFIGSGPGGVFGSWVNGYLNATTFSLYFGLFIILISFLLFMQNRLSPITRSSNSNSLKKVYIDRDGTTYEYGYHLPLAVFISFVVGFTSGIFGIGGGALMVPAMLLLFRFPPHIAVATSMFMILLSSFTSSLTHLFLGNIDWLLTIMLVPGAYLGAKIGVYINTRLKPVTVVRLLRLFLFIFGLRMIIDGLL</sequence>
<dbReference type="GO" id="GO:0005886">
    <property type="term" value="C:plasma membrane"/>
    <property type="evidence" value="ECO:0007669"/>
    <property type="project" value="UniProtKB-SubCell"/>
</dbReference>
<protein>
    <recommendedName>
        <fullName evidence="6">Probable membrane transporter protein</fullName>
    </recommendedName>
</protein>
<feature type="transmembrane region" description="Helical" evidence="6">
    <location>
        <begin position="48"/>
        <end position="68"/>
    </location>
</feature>
<evidence type="ECO:0000256" key="6">
    <source>
        <dbReference type="RuleBase" id="RU363041"/>
    </source>
</evidence>
<feature type="transmembrane region" description="Helical" evidence="6">
    <location>
        <begin position="80"/>
        <end position="100"/>
    </location>
</feature>
<evidence type="ECO:0000256" key="1">
    <source>
        <dbReference type="ARBA" id="ARBA00004141"/>
    </source>
</evidence>
<name>A0A6M0Q6Z9_9BACI</name>
<comment type="subcellular location">
    <subcellularLocation>
        <location evidence="6">Cell membrane</location>
        <topology evidence="6">Multi-pass membrane protein</topology>
    </subcellularLocation>
    <subcellularLocation>
        <location evidence="1">Membrane</location>
        <topology evidence="1">Multi-pass membrane protein</topology>
    </subcellularLocation>
</comment>
<comment type="similarity">
    <text evidence="2 6">Belongs to the 4-toluene sulfonate uptake permease (TSUP) (TC 2.A.102) family.</text>
</comment>